<evidence type="ECO:0000256" key="1">
    <source>
        <dbReference type="ARBA" id="ARBA00023002"/>
    </source>
</evidence>
<dbReference type="Gene3D" id="3.40.50.720">
    <property type="entry name" value="NAD(P)-binding Rossmann-like Domain"/>
    <property type="match status" value="1"/>
</dbReference>
<feature type="domain" description="NAD-dependent epimerase/dehydratase" evidence="3">
    <location>
        <begin position="32"/>
        <end position="279"/>
    </location>
</feature>
<comment type="similarity">
    <text evidence="2">Belongs to the NAD(P)-dependent epimerase/dehydratase family. Dihydroflavonol-4-reductase subfamily.</text>
</comment>
<dbReference type="AlphaFoldDB" id="A0AAN7VZT0"/>
<dbReference type="InterPro" id="IPR050425">
    <property type="entry name" value="NAD(P)_dehydrat-like"/>
</dbReference>
<evidence type="ECO:0000313" key="4">
    <source>
        <dbReference type="EMBL" id="KAK5692951.1"/>
    </source>
</evidence>
<dbReference type="PANTHER" id="PTHR10366:SF562">
    <property type="entry name" value="ALDEHYDE REDUCTASE II (AFU_ORTHOLOGUE AFUA_1G11360)"/>
    <property type="match status" value="1"/>
</dbReference>
<dbReference type="GO" id="GO:0016616">
    <property type="term" value="F:oxidoreductase activity, acting on the CH-OH group of donors, NAD or NADP as acceptor"/>
    <property type="evidence" value="ECO:0007669"/>
    <property type="project" value="TreeGrafter"/>
</dbReference>
<comment type="caution">
    <text evidence="4">The sequence shown here is derived from an EMBL/GenBank/DDBJ whole genome shotgun (WGS) entry which is preliminary data.</text>
</comment>
<evidence type="ECO:0000259" key="3">
    <source>
        <dbReference type="Pfam" id="PF01370"/>
    </source>
</evidence>
<accession>A0AAN7VZT0</accession>
<name>A0AAN7VZT0_9PEZI</name>
<sequence>MADPSDPLVIEASKNEPAHSIMSATIEKGSTVLVTGVNGFIASHVADQLLQAGYKVRGTVRSLSKADYLYKIFDPKFGEGKFEAVTVPDMVGDAAFDDAVRGVSGIVHLASVVTFSDKFDEVVPPTVKGALNVLTSASKESGVKSVVYTSSSTAALTPEPNKKIVITSDSWNDAVVNAARNDPNVDPYSVYAASKTEGERAIWKAVEQTKPPFQVAAVLPNANFGAVLQPGGEMSASTGAWPAQLFTGKTGILNPMDLPPQWFVDVQDDARLHVAALIDPSCNGKRIFAFAKPYTCNEILAIFRKAYPDRKFMEDRDMGEDLSTVPSEEAEALLKKHYGKGWTSLEESVMAGVANLA</sequence>
<gene>
    <name evidence="4" type="ORF">LTR97_010427</name>
</gene>
<keyword evidence="1" id="KW-0560">Oxidoreductase</keyword>
<protein>
    <recommendedName>
        <fullName evidence="3">NAD-dependent epimerase/dehydratase domain-containing protein</fullName>
    </recommendedName>
</protein>
<dbReference type="Pfam" id="PF01370">
    <property type="entry name" value="Epimerase"/>
    <property type="match status" value="1"/>
</dbReference>
<dbReference type="PANTHER" id="PTHR10366">
    <property type="entry name" value="NAD DEPENDENT EPIMERASE/DEHYDRATASE"/>
    <property type="match status" value="1"/>
</dbReference>
<organism evidence="4 5">
    <name type="scientific">Elasticomyces elasticus</name>
    <dbReference type="NCBI Taxonomy" id="574655"/>
    <lineage>
        <taxon>Eukaryota</taxon>
        <taxon>Fungi</taxon>
        <taxon>Dikarya</taxon>
        <taxon>Ascomycota</taxon>
        <taxon>Pezizomycotina</taxon>
        <taxon>Dothideomycetes</taxon>
        <taxon>Dothideomycetidae</taxon>
        <taxon>Mycosphaerellales</taxon>
        <taxon>Teratosphaeriaceae</taxon>
        <taxon>Elasticomyces</taxon>
    </lineage>
</organism>
<dbReference type="InterPro" id="IPR001509">
    <property type="entry name" value="Epimerase_deHydtase"/>
</dbReference>
<reference evidence="4" key="1">
    <citation type="submission" date="2023-08" db="EMBL/GenBank/DDBJ databases">
        <title>Black Yeasts Isolated from many extreme environments.</title>
        <authorList>
            <person name="Coleine C."/>
            <person name="Stajich J.E."/>
            <person name="Selbmann L."/>
        </authorList>
    </citation>
    <scope>NUCLEOTIDE SEQUENCE</scope>
    <source>
        <strain evidence="4">CCFEE 5810</strain>
    </source>
</reference>
<dbReference type="FunFam" id="3.40.50.720:FF:000426">
    <property type="entry name" value="Aldehyde reductase 2"/>
    <property type="match status" value="1"/>
</dbReference>
<dbReference type="InterPro" id="IPR036291">
    <property type="entry name" value="NAD(P)-bd_dom_sf"/>
</dbReference>
<evidence type="ECO:0000256" key="2">
    <source>
        <dbReference type="ARBA" id="ARBA00023445"/>
    </source>
</evidence>
<dbReference type="EMBL" id="JAVRQU010000018">
    <property type="protein sequence ID" value="KAK5692951.1"/>
    <property type="molecule type" value="Genomic_DNA"/>
</dbReference>
<evidence type="ECO:0000313" key="5">
    <source>
        <dbReference type="Proteomes" id="UP001310594"/>
    </source>
</evidence>
<dbReference type="Proteomes" id="UP001310594">
    <property type="component" value="Unassembled WGS sequence"/>
</dbReference>
<dbReference type="SUPFAM" id="SSF51735">
    <property type="entry name" value="NAD(P)-binding Rossmann-fold domains"/>
    <property type="match status" value="1"/>
</dbReference>
<proteinExistence type="inferred from homology"/>